<feature type="domain" description="Lysozyme inhibitor LprI-like N-terminal" evidence="1">
    <location>
        <begin position="40"/>
        <end position="123"/>
    </location>
</feature>
<sequence length="137" mass="15874">MHKITYLVLLFIFTANAEDSSKLLKKELSETCGQMTSHKYSNYCLSKLEKRADVLLTNEYNSLVNYLKDGDKERLVDAQKKWTNYVSADCFFDYPESEKGGNYVQSLGVGCRLQHKLQRIKKLEDYNHNKGCNVCAW</sequence>
<gene>
    <name evidence="2" type="ORF">GCM10009332_30630</name>
</gene>
<reference evidence="2" key="1">
    <citation type="journal article" date="2014" name="Int. J. Syst. Evol. Microbiol.">
        <title>Complete genome sequence of Corynebacterium casei LMG S-19264T (=DSM 44701T), isolated from a smear-ripened cheese.</title>
        <authorList>
            <consortium name="US DOE Joint Genome Institute (JGI-PGF)"/>
            <person name="Walter F."/>
            <person name="Albersmeier A."/>
            <person name="Kalinowski J."/>
            <person name="Ruckert C."/>
        </authorList>
    </citation>
    <scope>NUCLEOTIDE SEQUENCE</scope>
    <source>
        <strain evidence="2">JCM 30804</strain>
    </source>
</reference>
<protein>
    <recommendedName>
        <fullName evidence="1">Lysozyme inhibitor LprI-like N-terminal domain-containing protein</fullName>
    </recommendedName>
</protein>
<dbReference type="EMBL" id="BMPZ01000011">
    <property type="protein sequence ID" value="GGI91198.1"/>
    <property type="molecule type" value="Genomic_DNA"/>
</dbReference>
<dbReference type="AlphaFoldDB" id="A0A917JZD6"/>
<name>A0A917JZD6_9GAMM</name>
<dbReference type="Proteomes" id="UP000613743">
    <property type="component" value="Unassembled WGS sequence"/>
</dbReference>
<dbReference type="Gene3D" id="1.20.1270.180">
    <property type="match status" value="1"/>
</dbReference>
<comment type="caution">
    <text evidence="2">The sequence shown here is derived from an EMBL/GenBank/DDBJ whole genome shotgun (WGS) entry which is preliminary data.</text>
</comment>
<proteinExistence type="predicted"/>
<evidence type="ECO:0000313" key="3">
    <source>
        <dbReference type="Proteomes" id="UP000613743"/>
    </source>
</evidence>
<dbReference type="RefSeq" id="WP_188922548.1">
    <property type="nucleotide sequence ID" value="NZ_BMPZ01000011.1"/>
</dbReference>
<accession>A0A917JZD6</accession>
<dbReference type="InterPro" id="IPR009739">
    <property type="entry name" value="LprI-like_N"/>
</dbReference>
<evidence type="ECO:0000313" key="2">
    <source>
        <dbReference type="EMBL" id="GGI91198.1"/>
    </source>
</evidence>
<keyword evidence="3" id="KW-1185">Reference proteome</keyword>
<dbReference type="Pfam" id="PF07007">
    <property type="entry name" value="LprI"/>
    <property type="match status" value="1"/>
</dbReference>
<evidence type="ECO:0000259" key="1">
    <source>
        <dbReference type="Pfam" id="PF07007"/>
    </source>
</evidence>
<organism evidence="2 3">
    <name type="scientific">Shewanella gelidii</name>
    <dbReference type="NCBI Taxonomy" id="1642821"/>
    <lineage>
        <taxon>Bacteria</taxon>
        <taxon>Pseudomonadati</taxon>
        <taxon>Pseudomonadota</taxon>
        <taxon>Gammaproteobacteria</taxon>
        <taxon>Alteromonadales</taxon>
        <taxon>Shewanellaceae</taxon>
        <taxon>Shewanella</taxon>
    </lineage>
</organism>
<reference evidence="2" key="2">
    <citation type="submission" date="2020-09" db="EMBL/GenBank/DDBJ databases">
        <authorList>
            <person name="Sun Q."/>
            <person name="Ohkuma M."/>
        </authorList>
    </citation>
    <scope>NUCLEOTIDE SEQUENCE</scope>
    <source>
        <strain evidence="2">JCM 30804</strain>
    </source>
</reference>